<dbReference type="AlphaFoldDB" id="A0A1M5BHB6"/>
<keyword evidence="2" id="KW-1185">Reference proteome</keyword>
<protein>
    <submittedName>
        <fullName evidence="1">Uncharacterized protein</fullName>
    </submittedName>
</protein>
<gene>
    <name evidence="1" type="ORF">SAMN05443144_108125</name>
</gene>
<dbReference type="RefSeq" id="WP_170864341.1">
    <property type="nucleotide sequence ID" value="NZ_FQUS01000008.1"/>
</dbReference>
<reference evidence="1 2" key="1">
    <citation type="submission" date="2016-11" db="EMBL/GenBank/DDBJ databases">
        <authorList>
            <person name="Jaros S."/>
            <person name="Januszkiewicz K."/>
            <person name="Wedrychowicz H."/>
        </authorList>
    </citation>
    <scope>NUCLEOTIDE SEQUENCE [LARGE SCALE GENOMIC DNA]</scope>
    <source>
        <strain evidence="1 2">DSM 21986</strain>
    </source>
</reference>
<proteinExistence type="predicted"/>
<organism evidence="1 2">
    <name type="scientific">Fodinibius roseus</name>
    <dbReference type="NCBI Taxonomy" id="1194090"/>
    <lineage>
        <taxon>Bacteria</taxon>
        <taxon>Pseudomonadati</taxon>
        <taxon>Balneolota</taxon>
        <taxon>Balneolia</taxon>
        <taxon>Balneolales</taxon>
        <taxon>Balneolaceae</taxon>
        <taxon>Fodinibius</taxon>
    </lineage>
</organism>
<dbReference type="EMBL" id="FQUS01000008">
    <property type="protein sequence ID" value="SHF41816.1"/>
    <property type="molecule type" value="Genomic_DNA"/>
</dbReference>
<dbReference type="Proteomes" id="UP000184041">
    <property type="component" value="Unassembled WGS sequence"/>
</dbReference>
<sequence>MLYPSRRMSFGVLLTALGLKLTTEVNIRVLASSFQCGLYKIGGRGDSGVAGLTET</sequence>
<evidence type="ECO:0000313" key="1">
    <source>
        <dbReference type="EMBL" id="SHF41816.1"/>
    </source>
</evidence>
<name>A0A1M5BHB6_9BACT</name>
<accession>A0A1M5BHB6</accession>
<evidence type="ECO:0000313" key="2">
    <source>
        <dbReference type="Proteomes" id="UP000184041"/>
    </source>
</evidence>